<dbReference type="Pfam" id="PF07714">
    <property type="entry name" value="PK_Tyr_Ser-Thr"/>
    <property type="match status" value="1"/>
</dbReference>
<keyword evidence="3 6" id="KW-0547">Nucleotide-binding</keyword>
<evidence type="ECO:0000259" key="8">
    <source>
        <dbReference type="PROSITE" id="PS50011"/>
    </source>
</evidence>
<dbReference type="Proteomes" id="UP000077755">
    <property type="component" value="Chromosome 1"/>
</dbReference>
<dbReference type="PROSITE" id="PS50011">
    <property type="entry name" value="PROTEIN_KINASE_DOM"/>
    <property type="match status" value="1"/>
</dbReference>
<organism evidence="9 10">
    <name type="scientific">Daucus carota subsp. sativus</name>
    <name type="common">Carrot</name>
    <dbReference type="NCBI Taxonomy" id="79200"/>
    <lineage>
        <taxon>Eukaryota</taxon>
        <taxon>Viridiplantae</taxon>
        <taxon>Streptophyta</taxon>
        <taxon>Embryophyta</taxon>
        <taxon>Tracheophyta</taxon>
        <taxon>Spermatophyta</taxon>
        <taxon>Magnoliopsida</taxon>
        <taxon>eudicotyledons</taxon>
        <taxon>Gunneridae</taxon>
        <taxon>Pentapetalae</taxon>
        <taxon>asterids</taxon>
        <taxon>campanulids</taxon>
        <taxon>Apiales</taxon>
        <taxon>Apiaceae</taxon>
        <taxon>Apioideae</taxon>
        <taxon>Scandiceae</taxon>
        <taxon>Daucinae</taxon>
        <taxon>Daucus</taxon>
        <taxon>Daucus sect. Daucus</taxon>
    </lineage>
</organism>
<keyword evidence="5 6" id="KW-0067">ATP-binding</keyword>
<dbReference type="InterPro" id="IPR008266">
    <property type="entry name" value="Tyr_kinase_AS"/>
</dbReference>
<feature type="binding site" evidence="6">
    <location>
        <position position="97"/>
    </location>
    <ligand>
        <name>ATP</name>
        <dbReference type="ChEBI" id="CHEBI:30616"/>
    </ligand>
</feature>
<evidence type="ECO:0000256" key="5">
    <source>
        <dbReference type="ARBA" id="ARBA00022840"/>
    </source>
</evidence>
<dbReference type="EMBL" id="CP093343">
    <property type="protein sequence ID" value="WOG81998.1"/>
    <property type="molecule type" value="Genomic_DNA"/>
</dbReference>
<feature type="region of interest" description="Disordered" evidence="7">
    <location>
        <begin position="1"/>
        <end position="46"/>
    </location>
</feature>
<name>A0AAF0W5J1_DAUCS</name>
<dbReference type="GO" id="GO:0004713">
    <property type="term" value="F:protein tyrosine kinase activity"/>
    <property type="evidence" value="ECO:0007669"/>
    <property type="project" value="InterPro"/>
</dbReference>
<dbReference type="SUPFAM" id="SSF56112">
    <property type="entry name" value="Protein kinase-like (PK-like)"/>
    <property type="match status" value="1"/>
</dbReference>
<dbReference type="InterPro" id="IPR001245">
    <property type="entry name" value="Ser-Thr/Tyr_kinase_cat_dom"/>
</dbReference>
<keyword evidence="2" id="KW-0808">Transferase</keyword>
<keyword evidence="4" id="KW-0418">Kinase</keyword>
<evidence type="ECO:0000256" key="3">
    <source>
        <dbReference type="ARBA" id="ARBA00022741"/>
    </source>
</evidence>
<accession>A0AAF0W5J1</accession>
<dbReference type="PANTHER" id="PTHR47983:SF16">
    <property type="entry name" value="OS02G0565500 PROTEIN"/>
    <property type="match status" value="1"/>
</dbReference>
<evidence type="ECO:0000256" key="7">
    <source>
        <dbReference type="SAM" id="MobiDB-lite"/>
    </source>
</evidence>
<keyword evidence="10" id="KW-1185">Reference proteome</keyword>
<evidence type="ECO:0000313" key="10">
    <source>
        <dbReference type="Proteomes" id="UP000077755"/>
    </source>
</evidence>
<evidence type="ECO:0000256" key="2">
    <source>
        <dbReference type="ARBA" id="ARBA00022679"/>
    </source>
</evidence>
<dbReference type="InterPro" id="IPR020635">
    <property type="entry name" value="Tyr_kinase_cat_dom"/>
</dbReference>
<keyword evidence="1" id="KW-0597">Phosphoprotein</keyword>
<dbReference type="InterPro" id="IPR017441">
    <property type="entry name" value="Protein_kinase_ATP_BS"/>
</dbReference>
<proteinExistence type="predicted"/>
<dbReference type="InterPro" id="IPR052101">
    <property type="entry name" value="Plant_StressResp_Kinase"/>
</dbReference>
<dbReference type="GO" id="GO:0005524">
    <property type="term" value="F:ATP binding"/>
    <property type="evidence" value="ECO:0007669"/>
    <property type="project" value="UniProtKB-UniRule"/>
</dbReference>
<dbReference type="PANTHER" id="PTHR47983">
    <property type="entry name" value="PTO-INTERACTING PROTEIN 1-LIKE"/>
    <property type="match status" value="1"/>
</dbReference>
<sequence>MRSSPTVRKQKKLNQKTAKRPEKKQRKIRGRGEPRGSGMVRGGGANKVLPIETPALPLDELNKITGNFGRKSLIGEGSYGRVFYANLNNRASAAIKKLHTGSSQETDSDFTAQENANNNKILAYQYATIGSLHDVLHGRKGVQGAEPGPVHSWVERVKIAYGAARGLEFLHEKVQPPIVHRDVRSSNVLLSDDFFVSCRSFPVLLTMLLLRLLQSSRLMLNSNVWPNFTSIFKMVARLPNFQKRGPTLSPLFKRMAAVKETLKT</sequence>
<dbReference type="Gene3D" id="3.30.200.20">
    <property type="entry name" value="Phosphorylase Kinase, domain 1"/>
    <property type="match status" value="1"/>
</dbReference>
<dbReference type="InterPro" id="IPR011009">
    <property type="entry name" value="Kinase-like_dom_sf"/>
</dbReference>
<dbReference type="AlphaFoldDB" id="A0AAF0W5J1"/>
<dbReference type="SMART" id="SM00219">
    <property type="entry name" value="TyrKc"/>
    <property type="match status" value="1"/>
</dbReference>
<reference evidence="9" key="1">
    <citation type="journal article" date="2016" name="Nat. Genet.">
        <title>A high-quality carrot genome assembly provides new insights into carotenoid accumulation and asterid genome evolution.</title>
        <authorList>
            <person name="Iorizzo M."/>
            <person name="Ellison S."/>
            <person name="Senalik D."/>
            <person name="Zeng P."/>
            <person name="Satapoomin P."/>
            <person name="Huang J."/>
            <person name="Bowman M."/>
            <person name="Iovene M."/>
            <person name="Sanseverino W."/>
            <person name="Cavagnaro P."/>
            <person name="Yildiz M."/>
            <person name="Macko-Podgorni A."/>
            <person name="Moranska E."/>
            <person name="Grzebelus E."/>
            <person name="Grzebelus D."/>
            <person name="Ashrafi H."/>
            <person name="Zheng Z."/>
            <person name="Cheng S."/>
            <person name="Spooner D."/>
            <person name="Van Deynze A."/>
            <person name="Simon P."/>
        </authorList>
    </citation>
    <scope>NUCLEOTIDE SEQUENCE</scope>
    <source>
        <tissue evidence="9">Leaf</tissue>
    </source>
</reference>
<protein>
    <recommendedName>
        <fullName evidence="8">Protein kinase domain-containing protein</fullName>
    </recommendedName>
</protein>
<evidence type="ECO:0000256" key="1">
    <source>
        <dbReference type="ARBA" id="ARBA00022553"/>
    </source>
</evidence>
<feature type="domain" description="Protein kinase" evidence="8">
    <location>
        <begin position="68"/>
        <end position="264"/>
    </location>
</feature>
<dbReference type="PROSITE" id="PS00107">
    <property type="entry name" value="PROTEIN_KINASE_ATP"/>
    <property type="match status" value="1"/>
</dbReference>
<feature type="compositionally biased region" description="Basic residues" evidence="7">
    <location>
        <begin position="8"/>
        <end position="29"/>
    </location>
</feature>
<dbReference type="PROSITE" id="PS00109">
    <property type="entry name" value="PROTEIN_KINASE_TYR"/>
    <property type="match status" value="1"/>
</dbReference>
<evidence type="ECO:0000256" key="4">
    <source>
        <dbReference type="ARBA" id="ARBA00022777"/>
    </source>
</evidence>
<gene>
    <name evidence="9" type="ORF">DCAR_0101157</name>
</gene>
<dbReference type="Gene3D" id="1.10.510.10">
    <property type="entry name" value="Transferase(Phosphotransferase) domain 1"/>
    <property type="match status" value="1"/>
</dbReference>
<dbReference type="InterPro" id="IPR000719">
    <property type="entry name" value="Prot_kinase_dom"/>
</dbReference>
<reference evidence="9" key="2">
    <citation type="submission" date="2022-03" db="EMBL/GenBank/DDBJ databases">
        <title>Draft title - Genomic analysis of global carrot germplasm unveils the trajectory of domestication and the origin of high carotenoid orange carrot.</title>
        <authorList>
            <person name="Iorizzo M."/>
            <person name="Ellison S."/>
            <person name="Senalik D."/>
            <person name="Macko-Podgorni A."/>
            <person name="Grzebelus D."/>
            <person name="Bostan H."/>
            <person name="Rolling W."/>
            <person name="Curaba J."/>
            <person name="Simon P."/>
        </authorList>
    </citation>
    <scope>NUCLEOTIDE SEQUENCE</scope>
    <source>
        <tissue evidence="9">Leaf</tissue>
    </source>
</reference>
<evidence type="ECO:0000313" key="9">
    <source>
        <dbReference type="EMBL" id="WOG81998.1"/>
    </source>
</evidence>
<evidence type="ECO:0000256" key="6">
    <source>
        <dbReference type="PROSITE-ProRule" id="PRU10141"/>
    </source>
</evidence>